<reference evidence="7" key="1">
    <citation type="submission" date="2023-06" db="EMBL/GenBank/DDBJ databases">
        <title>Genome-scale phylogeny and comparative genomics of the fungal order Sordariales.</title>
        <authorList>
            <consortium name="Lawrence Berkeley National Laboratory"/>
            <person name="Hensen N."/>
            <person name="Bonometti L."/>
            <person name="Westerberg I."/>
            <person name="Brannstrom I.O."/>
            <person name="Guillou S."/>
            <person name="Cros-Aarteil S."/>
            <person name="Calhoun S."/>
            <person name="Haridas S."/>
            <person name="Kuo A."/>
            <person name="Mondo S."/>
            <person name="Pangilinan J."/>
            <person name="Riley R."/>
            <person name="Labutti K."/>
            <person name="Andreopoulos B."/>
            <person name="Lipzen A."/>
            <person name="Chen C."/>
            <person name="Yanf M."/>
            <person name="Daum C."/>
            <person name="Ng V."/>
            <person name="Clum A."/>
            <person name="Steindorff A."/>
            <person name="Ohm R."/>
            <person name="Martin F."/>
            <person name="Silar P."/>
            <person name="Natvig D."/>
            <person name="Lalanne C."/>
            <person name="Gautier V."/>
            <person name="Ament-Velasquez S.L."/>
            <person name="Kruys A."/>
            <person name="Hutchinson M.I."/>
            <person name="Powell A.J."/>
            <person name="Barry K."/>
            <person name="Miller A.N."/>
            <person name="Grigoriev I.V."/>
            <person name="Debuchy R."/>
            <person name="Gladieux P."/>
            <person name="Thoren M.H."/>
            <person name="Johannesson H."/>
        </authorList>
    </citation>
    <scope>NUCLEOTIDE SEQUENCE</scope>
    <source>
        <strain evidence="7">8032-3</strain>
    </source>
</reference>
<dbReference type="GO" id="GO:1903600">
    <property type="term" value="C:glutaminase complex"/>
    <property type="evidence" value="ECO:0007669"/>
    <property type="project" value="TreeGrafter"/>
</dbReference>
<dbReference type="EC" id="3.5.1.2" evidence="2"/>
<protein>
    <recommendedName>
        <fullName evidence="2">glutaminase</fullName>
        <ecNumber evidence="2">3.5.1.2</ecNumber>
    </recommendedName>
</protein>
<dbReference type="PANTHER" id="PTHR31559">
    <property type="entry name" value="PYRIDOXAL 5'-PHOSPHATE SYNTHASE SUBUNIT SNO"/>
    <property type="match status" value="1"/>
</dbReference>
<dbReference type="GO" id="GO:0042823">
    <property type="term" value="P:pyridoxal phosphate biosynthetic process"/>
    <property type="evidence" value="ECO:0007669"/>
    <property type="project" value="InterPro"/>
</dbReference>
<organism evidence="7 8">
    <name type="scientific">Phialemonium atrogriseum</name>
    <dbReference type="NCBI Taxonomy" id="1093897"/>
    <lineage>
        <taxon>Eukaryota</taxon>
        <taxon>Fungi</taxon>
        <taxon>Dikarya</taxon>
        <taxon>Ascomycota</taxon>
        <taxon>Pezizomycotina</taxon>
        <taxon>Sordariomycetes</taxon>
        <taxon>Sordariomycetidae</taxon>
        <taxon>Cephalothecales</taxon>
        <taxon>Cephalothecaceae</taxon>
        <taxon>Phialemonium</taxon>
    </lineage>
</organism>
<dbReference type="PANTHER" id="PTHR31559:SF0">
    <property type="entry name" value="PYRIDOXAL 5'-PHOSPHATE SYNTHASE SUBUNIT SNO1-RELATED"/>
    <property type="match status" value="1"/>
</dbReference>
<dbReference type="PROSITE" id="PS01236">
    <property type="entry name" value="PDXT_SNO_1"/>
    <property type="match status" value="1"/>
</dbReference>
<keyword evidence="8" id="KW-1185">Reference proteome</keyword>
<keyword evidence="4 7" id="KW-0315">Glutamine amidotransferase</keyword>
<dbReference type="Gene3D" id="3.40.50.880">
    <property type="match status" value="1"/>
</dbReference>
<comment type="catalytic activity">
    <reaction evidence="6">
        <text>L-glutamine + H2O = L-glutamate + NH4(+)</text>
        <dbReference type="Rhea" id="RHEA:15889"/>
        <dbReference type="ChEBI" id="CHEBI:15377"/>
        <dbReference type="ChEBI" id="CHEBI:28938"/>
        <dbReference type="ChEBI" id="CHEBI:29985"/>
        <dbReference type="ChEBI" id="CHEBI:58359"/>
        <dbReference type="EC" id="3.5.1.2"/>
    </reaction>
</comment>
<dbReference type="GO" id="GO:0016829">
    <property type="term" value="F:lyase activity"/>
    <property type="evidence" value="ECO:0007669"/>
    <property type="project" value="UniProtKB-KW"/>
</dbReference>
<dbReference type="GO" id="GO:0004359">
    <property type="term" value="F:glutaminase activity"/>
    <property type="evidence" value="ECO:0007669"/>
    <property type="project" value="UniProtKB-EC"/>
</dbReference>
<evidence type="ECO:0000256" key="4">
    <source>
        <dbReference type="ARBA" id="ARBA00022962"/>
    </source>
</evidence>
<dbReference type="GeneID" id="85312556"/>
<keyword evidence="5" id="KW-0456">Lyase</keyword>
<dbReference type="NCBIfam" id="TIGR03800">
    <property type="entry name" value="PLP_synth_Pdx2"/>
    <property type="match status" value="1"/>
</dbReference>
<dbReference type="SUPFAM" id="SSF52317">
    <property type="entry name" value="Class I glutamine amidotransferase-like"/>
    <property type="match status" value="1"/>
</dbReference>
<proteinExistence type="inferred from homology"/>
<evidence type="ECO:0000313" key="8">
    <source>
        <dbReference type="Proteomes" id="UP001244011"/>
    </source>
</evidence>
<comment type="caution">
    <text evidence="7">The sequence shown here is derived from an EMBL/GenBank/DDBJ whole genome shotgun (WGS) entry which is preliminary data.</text>
</comment>
<evidence type="ECO:0000256" key="6">
    <source>
        <dbReference type="ARBA" id="ARBA00049534"/>
    </source>
</evidence>
<dbReference type="InterPro" id="IPR002161">
    <property type="entry name" value="PdxT/SNO"/>
</dbReference>
<dbReference type="EMBL" id="MU839045">
    <property type="protein sequence ID" value="KAK1761989.1"/>
    <property type="molecule type" value="Genomic_DNA"/>
</dbReference>
<dbReference type="HAMAP" id="MF_01615">
    <property type="entry name" value="PdxT"/>
    <property type="match status" value="1"/>
</dbReference>
<dbReference type="Proteomes" id="UP001244011">
    <property type="component" value="Unassembled WGS sequence"/>
</dbReference>
<dbReference type="CDD" id="cd01749">
    <property type="entry name" value="GATase1_PB"/>
    <property type="match status" value="1"/>
</dbReference>
<dbReference type="Pfam" id="PF01174">
    <property type="entry name" value="SNO"/>
    <property type="match status" value="2"/>
</dbReference>
<name>A0AAJ0BRV9_9PEZI</name>
<dbReference type="AlphaFoldDB" id="A0AAJ0BRV9"/>
<dbReference type="InterPro" id="IPR021196">
    <property type="entry name" value="PdxT/SNO_CS"/>
</dbReference>
<dbReference type="PROSITE" id="PS51130">
    <property type="entry name" value="PDXT_SNO_2"/>
    <property type="match status" value="1"/>
</dbReference>
<dbReference type="PROSITE" id="PS51273">
    <property type="entry name" value="GATASE_TYPE_1"/>
    <property type="match status" value="1"/>
</dbReference>
<evidence type="ECO:0000256" key="2">
    <source>
        <dbReference type="ARBA" id="ARBA00012918"/>
    </source>
</evidence>
<dbReference type="GO" id="GO:0008614">
    <property type="term" value="P:pyridoxine metabolic process"/>
    <property type="evidence" value="ECO:0007669"/>
    <property type="project" value="TreeGrafter"/>
</dbReference>
<comment type="similarity">
    <text evidence="1">Belongs to the glutaminase PdxT/SNO family.</text>
</comment>
<gene>
    <name evidence="7" type="ORF">QBC33DRAFT_553126</name>
</gene>
<dbReference type="GO" id="GO:0005829">
    <property type="term" value="C:cytosol"/>
    <property type="evidence" value="ECO:0007669"/>
    <property type="project" value="TreeGrafter"/>
</dbReference>
<keyword evidence="3" id="KW-0378">Hydrolase</keyword>
<dbReference type="RefSeq" id="XP_060278202.1">
    <property type="nucleotide sequence ID" value="XM_060429369.1"/>
</dbReference>
<evidence type="ECO:0000256" key="1">
    <source>
        <dbReference type="ARBA" id="ARBA00008345"/>
    </source>
</evidence>
<evidence type="ECO:0000256" key="5">
    <source>
        <dbReference type="ARBA" id="ARBA00023239"/>
    </source>
</evidence>
<evidence type="ECO:0000256" key="3">
    <source>
        <dbReference type="ARBA" id="ARBA00022801"/>
    </source>
</evidence>
<dbReference type="InterPro" id="IPR029062">
    <property type="entry name" value="Class_I_gatase-like"/>
</dbReference>
<accession>A0AAJ0BRV9</accession>
<evidence type="ECO:0000313" key="7">
    <source>
        <dbReference type="EMBL" id="KAK1761989.1"/>
    </source>
</evidence>
<sequence>MAVTIGVLALQGGFQEHISLLVKAAAHLRASKSWSRWQQKNHELDFIEVRNADDLSRCEALVIPGGESTTIVLSAARSGLLEPLRKFVKIDRKPVWGTCAGLIVLAEQANATKKGGQELIGGLDVRVQRNHFGRQIESFVADMDLPFLAELDGGGGDGNTPPAPYPGVFIRAPIVEELLACDGAGQPVGEEEQGREQAKSRVDVLAVLPGRTVRAKGGEVEAESSGHVTDIVAVRQGNVFGTSFHPELTDDVRVHAWWLSQVLDQLESK</sequence>